<gene>
    <name evidence="2" type="ORF">MC7420_8278</name>
</gene>
<organism evidence="2 3">
    <name type="scientific">Coleofasciculus chthonoplastes PCC 7420</name>
    <dbReference type="NCBI Taxonomy" id="118168"/>
    <lineage>
        <taxon>Bacteria</taxon>
        <taxon>Bacillati</taxon>
        <taxon>Cyanobacteriota</taxon>
        <taxon>Cyanophyceae</taxon>
        <taxon>Coleofasciculales</taxon>
        <taxon>Coleofasciculaceae</taxon>
        <taxon>Coleofasciculus</taxon>
    </lineage>
</organism>
<protein>
    <recommendedName>
        <fullName evidence="1">Cyclic nucleotide-binding domain-containing protein</fullName>
    </recommendedName>
</protein>
<dbReference type="HOGENOM" id="CLU_1764894_0_0_3"/>
<sequence length="147" mass="16320">MAADAFEHAQAEELGMNQTLKNRGQLHDQASPTETQNLAVIHSFLNQWDVDADLVSEFCQGLEWYQFELGDDLLSDRASSQSQNSGQSQLNPNDLYFVCQGRVRLLGYNPSQKRHVSAGVLESGESFGADSVIGDRTLPYQARESQP</sequence>
<proteinExistence type="predicted"/>
<accession>B4W0T7</accession>
<evidence type="ECO:0000313" key="3">
    <source>
        <dbReference type="Proteomes" id="UP000003835"/>
    </source>
</evidence>
<dbReference type="STRING" id="118168.MC7420_8278"/>
<dbReference type="eggNOG" id="COG0664">
    <property type="taxonomic scope" value="Bacteria"/>
</dbReference>
<dbReference type="PROSITE" id="PS50042">
    <property type="entry name" value="CNMP_BINDING_3"/>
    <property type="match status" value="1"/>
</dbReference>
<dbReference type="AlphaFoldDB" id="B4W0T7"/>
<dbReference type="InterPro" id="IPR018490">
    <property type="entry name" value="cNMP-bd_dom_sf"/>
</dbReference>
<evidence type="ECO:0000259" key="1">
    <source>
        <dbReference type="PROSITE" id="PS50042"/>
    </source>
</evidence>
<feature type="domain" description="Cyclic nucleotide-binding" evidence="1">
    <location>
        <begin position="93"/>
        <end position="142"/>
    </location>
</feature>
<reference evidence="2 3" key="1">
    <citation type="submission" date="2008-07" db="EMBL/GenBank/DDBJ databases">
        <authorList>
            <person name="Tandeau de Marsac N."/>
            <person name="Ferriera S."/>
            <person name="Johnson J."/>
            <person name="Kravitz S."/>
            <person name="Beeson K."/>
            <person name="Sutton G."/>
            <person name="Rogers Y.-H."/>
            <person name="Friedman R."/>
            <person name="Frazier M."/>
            <person name="Venter J.C."/>
        </authorList>
    </citation>
    <scope>NUCLEOTIDE SEQUENCE [LARGE SCALE GENOMIC DNA]</scope>
    <source>
        <strain evidence="2 3">PCC 7420</strain>
    </source>
</reference>
<keyword evidence="3" id="KW-1185">Reference proteome</keyword>
<dbReference type="Proteomes" id="UP000003835">
    <property type="component" value="Unassembled WGS sequence"/>
</dbReference>
<dbReference type="InterPro" id="IPR000595">
    <property type="entry name" value="cNMP-bd_dom"/>
</dbReference>
<dbReference type="InterPro" id="IPR014710">
    <property type="entry name" value="RmlC-like_jellyroll"/>
</dbReference>
<evidence type="ECO:0000313" key="2">
    <source>
        <dbReference type="EMBL" id="EDX72186.1"/>
    </source>
</evidence>
<dbReference type="SUPFAM" id="SSF51206">
    <property type="entry name" value="cAMP-binding domain-like"/>
    <property type="match status" value="1"/>
</dbReference>
<name>B4W0T7_9CYAN</name>
<dbReference type="Gene3D" id="2.60.120.10">
    <property type="entry name" value="Jelly Rolls"/>
    <property type="match status" value="1"/>
</dbReference>
<dbReference type="EMBL" id="DS989866">
    <property type="protein sequence ID" value="EDX72186.1"/>
    <property type="molecule type" value="Genomic_DNA"/>
</dbReference>